<evidence type="ECO:0000256" key="3">
    <source>
        <dbReference type="ARBA" id="ARBA00022759"/>
    </source>
</evidence>
<dbReference type="OrthoDB" id="435754at2759"/>
<dbReference type="AlphaFoldDB" id="A0A167YTN8"/>
<keyword evidence="3" id="KW-0378">Hydrolase</keyword>
<keyword evidence="3" id="KW-0540">Nuclease</keyword>
<evidence type="ECO:0000256" key="4">
    <source>
        <dbReference type="RuleBase" id="RU004328"/>
    </source>
</evidence>
<sequence length="251" mass="28048">MCDSKRAYTGIGNILSEAGATNTLAYMKKYWKDYKGDDERFWRHEWGKHGTCISTLSPSCYHRYQAKQEVVDFFQKTVELFRRLPTYQWLAEAGITPSNTKTYSLSQIQRVLTRRHGAEVTLNCKGKALKEVWYHYNVKGSLQTGRFIATQPDGTKGRCPPMVQYQPKTGGGVSPPGGGRGGRDGDGDGDGGRRGGGKKKKGKGRKGRGRGGRKGGEEEDDYENYEGDDEADWEDVEESLEGEGEIALEEW</sequence>
<feature type="compositionally biased region" description="Gly residues" evidence="5">
    <location>
        <begin position="169"/>
        <end position="180"/>
    </location>
</feature>
<protein>
    <recommendedName>
        <fullName evidence="2">ribonuclease T2</fullName>
        <ecNumber evidence="2">4.6.1.19</ecNumber>
    </recommendedName>
</protein>
<dbReference type="GO" id="GO:0005576">
    <property type="term" value="C:extracellular region"/>
    <property type="evidence" value="ECO:0007669"/>
    <property type="project" value="TreeGrafter"/>
</dbReference>
<reference evidence="6 7" key="1">
    <citation type="journal article" date="2016" name="Genome Biol. Evol.">
        <title>Divergent and convergent evolution of fungal pathogenicity.</title>
        <authorList>
            <person name="Shang Y."/>
            <person name="Xiao G."/>
            <person name="Zheng P."/>
            <person name="Cen K."/>
            <person name="Zhan S."/>
            <person name="Wang C."/>
        </authorList>
    </citation>
    <scope>NUCLEOTIDE SEQUENCE [LARGE SCALE GENOMIC DNA]</scope>
    <source>
        <strain evidence="6 7">RCEF 2490</strain>
    </source>
</reference>
<gene>
    <name evidence="6" type="ORF">AAL_06502</name>
</gene>
<dbReference type="GO" id="GO:0006401">
    <property type="term" value="P:RNA catabolic process"/>
    <property type="evidence" value="ECO:0007669"/>
    <property type="project" value="TreeGrafter"/>
</dbReference>
<accession>A0A167YTN8</accession>
<evidence type="ECO:0000256" key="2">
    <source>
        <dbReference type="ARBA" id="ARBA00012571"/>
    </source>
</evidence>
<feature type="compositionally biased region" description="Basic residues" evidence="5">
    <location>
        <begin position="195"/>
        <end position="213"/>
    </location>
</feature>
<name>A0A167YTN8_9HYPO</name>
<dbReference type="PANTHER" id="PTHR11240">
    <property type="entry name" value="RIBONUCLEASE T2"/>
    <property type="match status" value="1"/>
</dbReference>
<evidence type="ECO:0000313" key="6">
    <source>
        <dbReference type="EMBL" id="KZZ91748.1"/>
    </source>
</evidence>
<dbReference type="EMBL" id="AZGY01000017">
    <property type="protein sequence ID" value="KZZ91748.1"/>
    <property type="molecule type" value="Genomic_DNA"/>
</dbReference>
<dbReference type="InterPro" id="IPR033130">
    <property type="entry name" value="RNase_T2_His_AS_2"/>
</dbReference>
<dbReference type="GO" id="GO:0033897">
    <property type="term" value="F:ribonuclease T2 activity"/>
    <property type="evidence" value="ECO:0007669"/>
    <property type="project" value="UniProtKB-EC"/>
</dbReference>
<evidence type="ECO:0000256" key="1">
    <source>
        <dbReference type="ARBA" id="ARBA00007469"/>
    </source>
</evidence>
<comment type="caution">
    <text evidence="6">The sequence shown here is derived from an EMBL/GenBank/DDBJ whole genome shotgun (WGS) entry which is preliminary data.</text>
</comment>
<feature type="compositionally biased region" description="Basic and acidic residues" evidence="5">
    <location>
        <begin position="181"/>
        <end position="193"/>
    </location>
</feature>
<dbReference type="InterPro" id="IPR001568">
    <property type="entry name" value="RNase_T2-like"/>
</dbReference>
<dbReference type="InterPro" id="IPR036430">
    <property type="entry name" value="RNase_T2-like_sf"/>
</dbReference>
<keyword evidence="7" id="KW-1185">Reference proteome</keyword>
<evidence type="ECO:0000256" key="5">
    <source>
        <dbReference type="SAM" id="MobiDB-lite"/>
    </source>
</evidence>
<feature type="region of interest" description="Disordered" evidence="5">
    <location>
        <begin position="149"/>
        <end position="251"/>
    </location>
</feature>
<evidence type="ECO:0000313" key="7">
    <source>
        <dbReference type="Proteomes" id="UP000078544"/>
    </source>
</evidence>
<proteinExistence type="inferred from homology"/>
<dbReference type="PROSITE" id="PS00531">
    <property type="entry name" value="RNASE_T2_2"/>
    <property type="match status" value="1"/>
</dbReference>
<organism evidence="6 7">
    <name type="scientific">Moelleriella libera RCEF 2490</name>
    <dbReference type="NCBI Taxonomy" id="1081109"/>
    <lineage>
        <taxon>Eukaryota</taxon>
        <taxon>Fungi</taxon>
        <taxon>Dikarya</taxon>
        <taxon>Ascomycota</taxon>
        <taxon>Pezizomycotina</taxon>
        <taxon>Sordariomycetes</taxon>
        <taxon>Hypocreomycetidae</taxon>
        <taxon>Hypocreales</taxon>
        <taxon>Clavicipitaceae</taxon>
        <taxon>Moelleriella</taxon>
    </lineage>
</organism>
<comment type="similarity">
    <text evidence="1 4">Belongs to the RNase T2 family.</text>
</comment>
<feature type="compositionally biased region" description="Acidic residues" evidence="5">
    <location>
        <begin position="217"/>
        <end position="251"/>
    </location>
</feature>
<dbReference type="EC" id="4.6.1.19" evidence="2"/>
<dbReference type="GO" id="GO:0003723">
    <property type="term" value="F:RNA binding"/>
    <property type="evidence" value="ECO:0007669"/>
    <property type="project" value="InterPro"/>
</dbReference>
<keyword evidence="3" id="KW-0255">Endonuclease</keyword>
<dbReference type="Gene3D" id="3.90.730.10">
    <property type="entry name" value="Ribonuclease T2-like"/>
    <property type="match status" value="1"/>
</dbReference>
<dbReference type="SUPFAM" id="SSF55895">
    <property type="entry name" value="Ribonuclease Rh-like"/>
    <property type="match status" value="1"/>
</dbReference>
<dbReference type="PANTHER" id="PTHR11240:SF22">
    <property type="entry name" value="RIBONUCLEASE T2"/>
    <property type="match status" value="1"/>
</dbReference>
<dbReference type="Proteomes" id="UP000078544">
    <property type="component" value="Unassembled WGS sequence"/>
</dbReference>
<dbReference type="Pfam" id="PF00445">
    <property type="entry name" value="Ribonuclease_T2"/>
    <property type="match status" value="1"/>
</dbReference>